<keyword evidence="2" id="KW-1185">Reference proteome</keyword>
<dbReference type="Proteomes" id="UP000595757">
    <property type="component" value="Chromosome"/>
</dbReference>
<name>A0ABX7DH04_CORST</name>
<sequence length="101" mass="11078">MTDTDQTQQLADLLSQRAPLHGIIHCATVMSKNLMGIDDAARGDSMQDFLFDCAESEVPMEEAKRRFLEHSGEPDLIVDVADVNDVSPEVRSALGADESMK</sequence>
<dbReference type="EMBL" id="CP068158">
    <property type="protein sequence ID" value="QQU77217.1"/>
    <property type="molecule type" value="Genomic_DNA"/>
</dbReference>
<organism evidence="1 2">
    <name type="scientific">Corynebacterium striatum</name>
    <dbReference type="NCBI Taxonomy" id="43770"/>
    <lineage>
        <taxon>Bacteria</taxon>
        <taxon>Bacillati</taxon>
        <taxon>Actinomycetota</taxon>
        <taxon>Actinomycetes</taxon>
        <taxon>Mycobacteriales</taxon>
        <taxon>Corynebacteriaceae</taxon>
        <taxon>Corynebacterium</taxon>
    </lineage>
</organism>
<protein>
    <recommendedName>
        <fullName evidence="3">Ketoreductase (KR) domain-containing protein</fullName>
    </recommendedName>
</protein>
<evidence type="ECO:0008006" key="3">
    <source>
        <dbReference type="Google" id="ProtNLM"/>
    </source>
</evidence>
<evidence type="ECO:0000313" key="1">
    <source>
        <dbReference type="EMBL" id="QQU77217.1"/>
    </source>
</evidence>
<gene>
    <name evidence="1" type="ORF">I6I72_01090</name>
</gene>
<proteinExistence type="predicted"/>
<accession>A0ABX7DH04</accession>
<evidence type="ECO:0000313" key="2">
    <source>
        <dbReference type="Proteomes" id="UP000595757"/>
    </source>
</evidence>
<reference evidence="1 2" key="1">
    <citation type="submission" date="2021-01" db="EMBL/GenBank/DDBJ databases">
        <title>FDA dAtabase for Regulatory Grade micrObial Sequences (FDA-ARGOS): Supporting development and validation of Infectious Disease Dx tests.</title>
        <authorList>
            <person name="Sproer C."/>
            <person name="Gronow S."/>
            <person name="Severitt S."/>
            <person name="Schroder I."/>
            <person name="Tallon L."/>
            <person name="Sadzewicz L."/>
            <person name="Zhao X."/>
            <person name="Boylan J."/>
            <person name="Ott S."/>
            <person name="Bowen H."/>
            <person name="Vavikolanu K."/>
            <person name="Mehta A."/>
            <person name="Aluvathingal J."/>
            <person name="Nadendla S."/>
            <person name="Lowell S."/>
            <person name="Myers T."/>
            <person name="Yan Y."/>
            <person name="Sichtig H."/>
        </authorList>
    </citation>
    <scope>NUCLEOTIDE SEQUENCE [LARGE SCALE GENOMIC DNA]</scope>
    <source>
        <strain evidence="1 2">FDAARGOS_1115</strain>
    </source>
</reference>